<feature type="domain" description="C2H2-type" evidence="3">
    <location>
        <begin position="1242"/>
        <end position="1262"/>
    </location>
</feature>
<keyword evidence="2" id="KW-0732">Signal</keyword>
<keyword evidence="5" id="KW-1185">Reference proteome</keyword>
<dbReference type="InterPro" id="IPR036691">
    <property type="entry name" value="Endo/exonu/phosph_ase_sf"/>
</dbReference>
<proteinExistence type="predicted"/>
<evidence type="ECO:0000313" key="4">
    <source>
        <dbReference type="EMBL" id="CAE8596468.1"/>
    </source>
</evidence>
<evidence type="ECO:0000313" key="5">
    <source>
        <dbReference type="Proteomes" id="UP000654075"/>
    </source>
</evidence>
<feature type="domain" description="C2H2-type" evidence="3">
    <location>
        <begin position="1195"/>
        <end position="1215"/>
    </location>
</feature>
<dbReference type="InterPro" id="IPR013087">
    <property type="entry name" value="Znf_C2H2_type"/>
</dbReference>
<accession>A0A813E7L0</accession>
<feature type="chain" id="PRO_5032833109" description="C2H2-type domain-containing protein" evidence="2">
    <location>
        <begin position="29"/>
        <end position="1292"/>
    </location>
</feature>
<dbReference type="Pfam" id="PF03372">
    <property type="entry name" value="Exo_endo_phos"/>
    <property type="match status" value="1"/>
</dbReference>
<organism evidence="4 5">
    <name type="scientific">Polarella glacialis</name>
    <name type="common">Dinoflagellate</name>
    <dbReference type="NCBI Taxonomy" id="89957"/>
    <lineage>
        <taxon>Eukaryota</taxon>
        <taxon>Sar</taxon>
        <taxon>Alveolata</taxon>
        <taxon>Dinophyceae</taxon>
        <taxon>Suessiales</taxon>
        <taxon>Suessiaceae</taxon>
        <taxon>Polarella</taxon>
    </lineage>
</organism>
<dbReference type="Proteomes" id="UP000654075">
    <property type="component" value="Unassembled WGS sequence"/>
</dbReference>
<comment type="caution">
    <text evidence="4">The sequence shown here is derived from an EMBL/GenBank/DDBJ whole genome shotgun (WGS) entry which is preliminary data.</text>
</comment>
<feature type="domain" description="C2H2-type" evidence="3">
    <location>
        <begin position="1159"/>
        <end position="1182"/>
    </location>
</feature>
<evidence type="ECO:0000259" key="3">
    <source>
        <dbReference type="SMART" id="SM00355"/>
    </source>
</evidence>
<dbReference type="Gene3D" id="3.60.10.10">
    <property type="entry name" value="Endonuclease/exonuclease/phosphatase"/>
    <property type="match status" value="1"/>
</dbReference>
<dbReference type="SMART" id="SM00355">
    <property type="entry name" value="ZnF_C2H2"/>
    <property type="match status" value="3"/>
</dbReference>
<gene>
    <name evidence="4" type="ORF">PGLA1383_LOCUS14932</name>
</gene>
<protein>
    <recommendedName>
        <fullName evidence="3">C2H2-type domain-containing protein</fullName>
    </recommendedName>
</protein>
<evidence type="ECO:0000256" key="1">
    <source>
        <dbReference type="SAM" id="MobiDB-lite"/>
    </source>
</evidence>
<feature type="region of interest" description="Disordered" evidence="1">
    <location>
        <begin position="1273"/>
        <end position="1292"/>
    </location>
</feature>
<dbReference type="PANTHER" id="PTHR47027:SF20">
    <property type="entry name" value="REVERSE TRANSCRIPTASE-LIKE PROTEIN WITH RNA-DIRECTED DNA POLYMERASE DOMAIN"/>
    <property type="match status" value="1"/>
</dbReference>
<dbReference type="SUPFAM" id="SSF56219">
    <property type="entry name" value="DNase I-like"/>
    <property type="match status" value="1"/>
</dbReference>
<name>A0A813E7L0_POLGL</name>
<sequence length="1292" mass="146492">MAVFSAGMNNRAKRLLALTALLTTSLTGNQQHTYTPQVHRRFFSYNVFAATNDQRLRDICEVLPGDVLCLQGTQRRQVGAGLYAWSHKPSHLHQVTVADLGQYAAWHWGYGVGAHTNRATGVSILLRKKTFPPQWVSEVFSPPESLQGRAGGLRLKHKTIDITVFTLYAPNEPRTQAERRHTEAFYSWLYATVAGLPARTLVLLFGDMNGHVGSFSDEKGDFSGAIGKYQPQAENFNGAMMRKFLACFGLQAENTKRQTAAGPTYWAPTGQGSRVDYAMIPKEAAQRVRNVEIWRHAAHQLQLFRTAKLRDHSPLMLTVRLGSHFSEHREPQTQWNYDTLRQNTHSKEIISKQRDFVQDINNVLLQPDTAARAQASVATANPDKLWELINSVVTDSAKNFFTCQNFSSKQIHDSPKTAQLRQQANTQFNQLRDLPTIPLSDWITGKTATTDFLHSAFQAWRAVTQLRLKDKQLHHAVKQDRDRHFQQISKDLSQAADSNDTHRVWKLARQLARTGLGPRLRQFGITACFPSIEEWVSYLARPGRLGGCAATSATDIPLWIPPGPLNNNITVPTTTAQAEIDLDYMAIKFKQSRPYRVVPPWSAPAEVWRFIFGTDAHQQGLWQLRLLIFKLLQIIRTTGHSPYMWHHSLAKYIDKPNNKTGPAHYRVIHLLEPFSKCYHAALWEQGRHKEWSFAHGSFRHRRREAAIQQHLLLLWRLNACHLPHAALYLDVINAFPSVNRSVIDRVISLQFKEPEARLMRNHYEDARTTVAGQSAEQATLNINSGTMQGDSIGGHLFNQAFCPAVQHARKHLQLLGLTEPFALRDWLTDEPVDVATTVFADDVATVTLFPDPEQAEQTVNAVFNTFAISLAKIGMALHEDFPVVPNFHGRGSQTLMQKAITAKHPVGNWCLSARYLGAQIKLSGGEVQEINARINAANISWYALSGFWFAAEIKVQYKLRVFRANILSVLTAGLEAWVLPLSQIHRLESWRMQKLRIILQGKGTFQALDNNNNVIYRAIPDAELRKRYKQATIQSELCVRRLSWLRTRIMFPSSWIALRALICQPLSIETQQQLDRHGQPTDNASPWLKQIKTDCDQLHKVAPSFPGVEALPRGIWSLLAHDSCLPRYRSKFKKVKSYHVQPPPDQQHNTTREDESMLLTCTLCEYQAASNKALATHRRRAHNLSRGVALRVITNQCPFCFAVFSTVAAARAHVRKRKGNNCPTRHGNKLSGLTALQVPKEICCKVCDQDFFTLLSYNKHLAQCIYRYPRNTRDDDGRTTSQEETSSEPDRR</sequence>
<dbReference type="EMBL" id="CAJNNV010008612">
    <property type="protein sequence ID" value="CAE8596468.1"/>
    <property type="molecule type" value="Genomic_DNA"/>
</dbReference>
<dbReference type="GO" id="GO:0003824">
    <property type="term" value="F:catalytic activity"/>
    <property type="evidence" value="ECO:0007669"/>
    <property type="project" value="InterPro"/>
</dbReference>
<reference evidence="4" key="1">
    <citation type="submission" date="2021-02" db="EMBL/GenBank/DDBJ databases">
        <authorList>
            <person name="Dougan E. K."/>
            <person name="Rhodes N."/>
            <person name="Thang M."/>
            <person name="Chan C."/>
        </authorList>
    </citation>
    <scope>NUCLEOTIDE SEQUENCE</scope>
</reference>
<dbReference type="PANTHER" id="PTHR47027">
    <property type="entry name" value="REVERSE TRANSCRIPTASE DOMAIN-CONTAINING PROTEIN"/>
    <property type="match status" value="1"/>
</dbReference>
<feature type="signal peptide" evidence="2">
    <location>
        <begin position="1"/>
        <end position="28"/>
    </location>
</feature>
<evidence type="ECO:0000256" key="2">
    <source>
        <dbReference type="SAM" id="SignalP"/>
    </source>
</evidence>
<dbReference type="InterPro" id="IPR005135">
    <property type="entry name" value="Endo/exonuclease/phosphatase"/>
</dbReference>
<dbReference type="OrthoDB" id="4159828at2759"/>